<evidence type="ECO:0000313" key="3">
    <source>
        <dbReference type="EMBL" id="CAL4776048.1"/>
    </source>
</evidence>
<comment type="caution">
    <text evidence="2">The sequence shown here is derived from an EMBL/GenBank/DDBJ whole genome shotgun (WGS) entry which is preliminary data.</text>
</comment>
<feature type="domain" description="EF-hand" evidence="1">
    <location>
        <begin position="680"/>
        <end position="715"/>
    </location>
</feature>
<dbReference type="PROSITE" id="PS50222">
    <property type="entry name" value="EF_HAND_2"/>
    <property type="match status" value="1"/>
</dbReference>
<dbReference type="EMBL" id="CAMXCT010001296">
    <property type="protein sequence ID" value="CAI3988736.1"/>
    <property type="molecule type" value="Genomic_DNA"/>
</dbReference>
<evidence type="ECO:0000313" key="2">
    <source>
        <dbReference type="EMBL" id="CAI3988736.1"/>
    </source>
</evidence>
<dbReference type="InterPro" id="IPR002048">
    <property type="entry name" value="EF_hand_dom"/>
</dbReference>
<dbReference type="OrthoDB" id="447406at2759"/>
<evidence type="ECO:0000313" key="4">
    <source>
        <dbReference type="Proteomes" id="UP001152797"/>
    </source>
</evidence>
<protein>
    <recommendedName>
        <fullName evidence="1">EF-hand domain-containing protein</fullName>
    </recommendedName>
</protein>
<gene>
    <name evidence="2" type="ORF">C1SCF055_LOCUS15862</name>
</gene>
<organism evidence="2">
    <name type="scientific">Cladocopium goreaui</name>
    <dbReference type="NCBI Taxonomy" id="2562237"/>
    <lineage>
        <taxon>Eukaryota</taxon>
        <taxon>Sar</taxon>
        <taxon>Alveolata</taxon>
        <taxon>Dinophyceae</taxon>
        <taxon>Suessiales</taxon>
        <taxon>Symbiodiniaceae</taxon>
        <taxon>Cladocopium</taxon>
    </lineage>
</organism>
<dbReference type="EMBL" id="CAMXCT020001296">
    <property type="protein sequence ID" value="CAL1142111.1"/>
    <property type="molecule type" value="Genomic_DNA"/>
</dbReference>
<dbReference type="Proteomes" id="UP001152797">
    <property type="component" value="Unassembled WGS sequence"/>
</dbReference>
<reference evidence="3 4" key="2">
    <citation type="submission" date="2024-05" db="EMBL/GenBank/DDBJ databases">
        <authorList>
            <person name="Chen Y."/>
            <person name="Shah S."/>
            <person name="Dougan E. K."/>
            <person name="Thang M."/>
            <person name="Chan C."/>
        </authorList>
    </citation>
    <scope>NUCLEOTIDE SEQUENCE [LARGE SCALE GENOMIC DNA]</scope>
</reference>
<accession>A0A9P1CED0</accession>
<proteinExistence type="predicted"/>
<reference evidence="2" key="1">
    <citation type="submission" date="2022-10" db="EMBL/GenBank/DDBJ databases">
        <authorList>
            <person name="Chen Y."/>
            <person name="Dougan E. K."/>
            <person name="Chan C."/>
            <person name="Rhodes N."/>
            <person name="Thang M."/>
        </authorList>
    </citation>
    <scope>NUCLEOTIDE SEQUENCE</scope>
</reference>
<name>A0A9P1CED0_9DINO</name>
<evidence type="ECO:0000259" key="1">
    <source>
        <dbReference type="PROSITE" id="PS50222"/>
    </source>
</evidence>
<keyword evidence="4" id="KW-1185">Reference proteome</keyword>
<dbReference type="EMBL" id="CAMXCT030001296">
    <property type="protein sequence ID" value="CAL4776048.1"/>
    <property type="molecule type" value="Genomic_DNA"/>
</dbReference>
<dbReference type="GO" id="GO:0005509">
    <property type="term" value="F:calcium ion binding"/>
    <property type="evidence" value="ECO:0007669"/>
    <property type="project" value="InterPro"/>
</dbReference>
<sequence length="770" mass="87417">MAPKRRPFSQLQWKQRSRILAQVVSIFQAHCLSLDDANLLIEKAFRKCQSFLPGLALDNQMCAQLLGALGRVRSAVLEGLGNQQLNTPRISVAQLDAAVCTLPLTHERVRQWGYDISVRAYTSAQAQQVPCQSSSSRSAAHNVGGEHCRHLERSLIPQALRETENAKRDICTIFPNYFQKFYAAESTKTIMEDTDKFPFINLFLTYIDNENRNARENASRREMPQRDRLALHQTEAYFIHSLKAHVELLEAYRWHQISSRRQENVLLQLRGGSLGADELMVQFDFKENVRYPISREETSEEWHAQNKLSLTVYGASVLAPAKAGGHVELYLLLVSEVLDHDAQIANMLLNQVLVLVRDHPRVNFPALRKLWLVSDCGPHFRSYESAAHFLVTLVTTLKVKVHVMYLGEQHGKGACDRLFGWTNEWLQRYLQEKPIHGIKDLVQAYRSGSTAMAQMDPSGAAFLVHSFDPGQSRPSRRLFFNCSTLKISRTYSLSAEPNSLAPSGITIRNNVFSDLVSNQSLGPWSIGETISEDEEQWRRGYYDKPRSWEELGPQAGDVNELTRKYTAQKSFKSHAMPAPKRSLEEKLSAKARTLSKQARKRRRQQAALKADGELLKKFAAAYRMFSDMDEPGRSGARIDFKPMESSFTDEDIHEHIAITKELFLLIIQDQSVQFLMDELDLPHDRANLFEIIDADGSGTLHVTELVQGLLKIRGEVKKSDAVATLLATKAIQNMVLELKEEQAEFRNTVLKKIEPRQRTSRSESAVMKPS</sequence>
<dbReference type="AlphaFoldDB" id="A0A9P1CED0"/>